<dbReference type="GO" id="GO:0005524">
    <property type="term" value="F:ATP binding"/>
    <property type="evidence" value="ECO:0007669"/>
    <property type="project" value="UniProtKB-UniRule"/>
</dbReference>
<dbReference type="SMART" id="SM00330">
    <property type="entry name" value="PIPKc"/>
    <property type="match status" value="1"/>
</dbReference>
<dbReference type="InterPro" id="IPR027484">
    <property type="entry name" value="PInositol-4-P-5-kinase_N"/>
</dbReference>
<dbReference type="InterPro" id="IPR023610">
    <property type="entry name" value="PInositol-4/5-P-5/4-kinase"/>
</dbReference>
<feature type="compositionally biased region" description="Polar residues" evidence="2">
    <location>
        <begin position="866"/>
        <end position="876"/>
    </location>
</feature>
<dbReference type="OrthoDB" id="2129491at2759"/>
<feature type="domain" description="EF-hand" evidence="3">
    <location>
        <begin position="93"/>
        <end position="128"/>
    </location>
</feature>
<dbReference type="SUPFAM" id="SSF47473">
    <property type="entry name" value="EF-hand"/>
    <property type="match status" value="1"/>
</dbReference>
<keyword evidence="6" id="KW-1185">Reference proteome</keyword>
<feature type="domain" description="PIPK" evidence="4">
    <location>
        <begin position="1067"/>
        <end position="1469"/>
    </location>
</feature>
<dbReference type="RefSeq" id="XP_029222735.1">
    <property type="nucleotide sequence ID" value="XM_029359822.1"/>
</dbReference>
<feature type="compositionally biased region" description="Low complexity" evidence="2">
    <location>
        <begin position="424"/>
        <end position="441"/>
    </location>
</feature>
<dbReference type="Pfam" id="PF01504">
    <property type="entry name" value="PIP5K"/>
    <property type="match status" value="1"/>
</dbReference>
<dbReference type="PROSITE" id="PS51455">
    <property type="entry name" value="PIPK"/>
    <property type="match status" value="1"/>
</dbReference>
<dbReference type="VEuPathDB" id="ToxoDB:BESB_010680"/>
<comment type="caution">
    <text evidence="5">The sequence shown here is derived from an EMBL/GenBank/DDBJ whole genome shotgun (WGS) entry which is preliminary data.</text>
</comment>
<reference evidence="5 6" key="1">
    <citation type="submission" date="2017-09" db="EMBL/GenBank/DDBJ databases">
        <title>Genome sequencing of Besnoitia besnoiti strain Bb-Ger1.</title>
        <authorList>
            <person name="Schares G."/>
            <person name="Venepally P."/>
            <person name="Lorenzi H.A."/>
        </authorList>
    </citation>
    <scope>NUCLEOTIDE SEQUENCE [LARGE SCALE GENOMIC DNA]</scope>
    <source>
        <strain evidence="5 6">Bb-Ger1</strain>
    </source>
</reference>
<dbReference type="PRINTS" id="PR00450">
    <property type="entry name" value="RECOVERIN"/>
</dbReference>
<name>A0A2A9MQD0_BESBE</name>
<evidence type="ECO:0000256" key="2">
    <source>
        <dbReference type="SAM" id="MobiDB-lite"/>
    </source>
</evidence>
<dbReference type="KEGG" id="bbes:BESB_010680"/>
<dbReference type="STRING" id="94643.A0A2A9MQD0"/>
<protein>
    <recommendedName>
        <fullName evidence="7">Phosphatidylinositol-4-phosphate 5-kinase</fullName>
    </recommendedName>
</protein>
<dbReference type="GeneID" id="40306130"/>
<dbReference type="SUPFAM" id="SSF56104">
    <property type="entry name" value="SAICAR synthase-like"/>
    <property type="match status" value="1"/>
</dbReference>
<feature type="region of interest" description="Disordered" evidence="2">
    <location>
        <begin position="389"/>
        <end position="445"/>
    </location>
</feature>
<evidence type="ECO:0000313" key="5">
    <source>
        <dbReference type="EMBL" id="PFH38726.1"/>
    </source>
</evidence>
<organism evidence="5 6">
    <name type="scientific">Besnoitia besnoiti</name>
    <name type="common">Apicomplexan protozoan</name>
    <dbReference type="NCBI Taxonomy" id="94643"/>
    <lineage>
        <taxon>Eukaryota</taxon>
        <taxon>Sar</taxon>
        <taxon>Alveolata</taxon>
        <taxon>Apicomplexa</taxon>
        <taxon>Conoidasida</taxon>
        <taxon>Coccidia</taxon>
        <taxon>Eucoccidiorida</taxon>
        <taxon>Eimeriorina</taxon>
        <taxon>Sarcocystidae</taxon>
        <taxon>Besnoitia</taxon>
    </lineage>
</organism>
<accession>A0A2A9MQD0</accession>
<dbReference type="GO" id="GO:0046854">
    <property type="term" value="P:phosphatidylinositol phosphate biosynthetic process"/>
    <property type="evidence" value="ECO:0007669"/>
    <property type="project" value="TreeGrafter"/>
</dbReference>
<feature type="region of interest" description="Disordered" evidence="2">
    <location>
        <begin position="866"/>
        <end position="897"/>
    </location>
</feature>
<dbReference type="GO" id="GO:0016308">
    <property type="term" value="F:1-phosphatidylinositol-4-phosphate 5-kinase activity"/>
    <property type="evidence" value="ECO:0007669"/>
    <property type="project" value="TreeGrafter"/>
</dbReference>
<keyword evidence="1" id="KW-0418">Kinase</keyword>
<dbReference type="InterPro" id="IPR011992">
    <property type="entry name" value="EF-hand-dom_pair"/>
</dbReference>
<feature type="region of interest" description="Disordered" evidence="2">
    <location>
        <begin position="477"/>
        <end position="498"/>
    </location>
</feature>
<dbReference type="Proteomes" id="UP000224006">
    <property type="component" value="Chromosome I"/>
</dbReference>
<dbReference type="GO" id="GO:0005886">
    <property type="term" value="C:plasma membrane"/>
    <property type="evidence" value="ECO:0007669"/>
    <property type="project" value="TreeGrafter"/>
</dbReference>
<dbReference type="Gene3D" id="3.30.810.10">
    <property type="entry name" value="2-Layer Sandwich"/>
    <property type="match status" value="1"/>
</dbReference>
<keyword evidence="1" id="KW-0808">Transferase</keyword>
<dbReference type="InterPro" id="IPR002048">
    <property type="entry name" value="EF_hand_dom"/>
</dbReference>
<dbReference type="InterPro" id="IPR027483">
    <property type="entry name" value="PInositol-4-P-4/5-kinase_C_sf"/>
</dbReference>
<keyword evidence="1" id="KW-0067">ATP-binding</keyword>
<dbReference type="CDD" id="cd00139">
    <property type="entry name" value="PIPKc"/>
    <property type="match status" value="1"/>
</dbReference>
<dbReference type="PANTHER" id="PTHR23086">
    <property type="entry name" value="PHOSPHATIDYLINOSITOL-4-PHOSPHATE 5-KINASE"/>
    <property type="match status" value="1"/>
</dbReference>
<feature type="region of interest" description="Disordered" evidence="2">
    <location>
        <begin position="162"/>
        <end position="185"/>
    </location>
</feature>
<evidence type="ECO:0000259" key="4">
    <source>
        <dbReference type="PROSITE" id="PS51455"/>
    </source>
</evidence>
<dbReference type="EMBL" id="NWUJ01000001">
    <property type="protein sequence ID" value="PFH38726.1"/>
    <property type="molecule type" value="Genomic_DNA"/>
</dbReference>
<evidence type="ECO:0008006" key="7">
    <source>
        <dbReference type="Google" id="ProtNLM"/>
    </source>
</evidence>
<dbReference type="GO" id="GO:0005509">
    <property type="term" value="F:calcium ion binding"/>
    <property type="evidence" value="ECO:0007669"/>
    <property type="project" value="InterPro"/>
</dbReference>
<evidence type="ECO:0000259" key="3">
    <source>
        <dbReference type="PROSITE" id="PS50222"/>
    </source>
</evidence>
<evidence type="ECO:0000256" key="1">
    <source>
        <dbReference type="PROSITE-ProRule" id="PRU00781"/>
    </source>
</evidence>
<sequence>MLACCGSQQARAEAAGEEDAPLAGEAIPGAHLPSHLRLPKKLDKTVLEGIEARTNLGPKEIKDLYKRFRKIAPDGSLPFSRFCDTLGVLGMVDETFLAERLFNAFDTNGDSRLSFTEFAVALGIMMRGSDDEKLDLSFKILNPTYGGVATCLADYGLDSDGDDDGASDGERSSAASGGRHEGQRSALASCASMSLPGESRTMSLRRYQQLRSQIERDAIGVDDFVLLIQCVDQTRKALIGGSPATYSGHEIRMIFMQNATRMPDGSFRMMLLDFKNAVRTSLPFLALLGVLPQEIAVDTSAGHQCLPASKTAVSSLRSGTTRRRSVDMLSASARLFDVHKDNVEMMRLELRRVREDLDRVLDFVGNVVSAVHADLEASDALLTQALKDTQDEAASSDGPSGSVSQRSKGGEDFSSPVRLPGADVVPSSASSTPSVSATASSDGDQLSEFPSFAVHSLASSGDDVGEESGGLTARVVAGGRQSAEKPAAPSPRSPRPGAESWFAAAHARNEPPATAGSSAATSTASLAIATAPSFRASARSREVGERSASAVELILQRQANIVQALKQLEALRNAREMKDIVDSAATKAISRIEAIECRIGKVLALLRDDERNSVCSHGGFSTFGDAASATSRGVVHRSSTVSTLVTFSASSCQPERLANGVHAGGCFAAADAKALTSSLSSLYVVPRPRELGLPRFEELDATLQGPSAQEAGEPAERLVQRLKLEEEGEDRGSEKGARATFCEAEGIARSSTSLSLCERRRRERSSIGYNHGSFAFTDGGQASTCYMHSSVVEDNEEAASLSGTEAAEGDAETGDACALPPPPRRNASSPPRVEPSALPRPAHLGATFAGAKSAPGSRVNASLVNTTAAAEQQQRQPVGETADAARLEEETRDEFEEDVVTREGVQRVASLPAEHAAATDGRDSEAGGTRKSVSGYAGFLHAPLTRCGGVSDAGKAKYRTFTSKKVTIRLRHMEPASQGSWAQGDDACSAAADDTASVRDGATAAARSDDVPLHRMYMNRPNFYRLARTGRRRKRTILPVGSFRLKRASSNSSRYPGGQKGLAVHFGHENWDTVINIMVGIRLAAGRASSEPRRAIERYDFVMKEKFSILPNTGMVDRANGRKSLCAVRFVDYAPMVFRRLRERFQISSETYVRSVGPEQLLGNLLLGNLSSLSELVSEGRSGALFYYTADGKFMIKTISKDTAMFLRSILLDYYEHVMANPDTLLTRFFGLHAIRLKDKTKGSVGLPHHSSAHRLQKTYFIVMLNFFHTPVEIHRRYDLKGSSYKRQLPPDQLKDSTVALKDLDMDREGEKMELGPERRERILGQMQGDVDFLRSHQILDYSLLLGIFYRDRETEEVLSSLATPTVSMPPRRLPGLTHSSRMPFLSGVSHPPSEPHVPFFQSDFGGMWSPNKSKLYYVGMIDVLTYWSTRKKLEHAFKTVQTGDPKGISCVSPDYYAERFMDFMRRHIT</sequence>
<dbReference type="InterPro" id="IPR002498">
    <property type="entry name" value="PInositol-4-P-4/5-kinase_core"/>
</dbReference>
<keyword evidence="1" id="KW-0547">Nucleotide-binding</keyword>
<dbReference type="PANTHER" id="PTHR23086:SF8">
    <property type="entry name" value="PHOSPHATIDYLINOSITOL 5-PHOSPHATE 4-KINASE, ISOFORM A"/>
    <property type="match status" value="1"/>
</dbReference>
<dbReference type="Gene3D" id="1.10.238.10">
    <property type="entry name" value="EF-hand"/>
    <property type="match status" value="1"/>
</dbReference>
<dbReference type="PROSITE" id="PS50222">
    <property type="entry name" value="EF_HAND_2"/>
    <property type="match status" value="1"/>
</dbReference>
<feature type="compositionally biased region" description="Polar residues" evidence="2">
    <location>
        <begin position="397"/>
        <end position="407"/>
    </location>
</feature>
<dbReference type="Gene3D" id="3.30.800.10">
    <property type="entry name" value="Phosphatidylinositol Phosphate Kinase II Beta"/>
    <property type="match status" value="1"/>
</dbReference>
<feature type="region of interest" description="Disordered" evidence="2">
    <location>
        <begin position="796"/>
        <end position="840"/>
    </location>
</feature>
<feature type="region of interest" description="Disordered" evidence="2">
    <location>
        <begin position="911"/>
        <end position="930"/>
    </location>
</feature>
<proteinExistence type="predicted"/>
<gene>
    <name evidence="5" type="ORF">BESB_010680</name>
</gene>
<evidence type="ECO:0000313" key="6">
    <source>
        <dbReference type="Proteomes" id="UP000224006"/>
    </source>
</evidence>